<sequence length="295" mass="33618">MIFNLLTLLSLLLLSGHDFTLAHAVNSTSSTANSTSSPANLTLPTSNSSAVETTYSIHSTDDPDSPLSKARLPNVPHPRKKVYDAMQIYEPRKPDLEKLSDLLYPLESDGFPRYPPLLRVMLRSITENLWIIHKNVVKEYNNDTFAAASHFNNLISNHASSDDNPFILRDYYYGMEHVQLVGRLLLDLRRAKLIENWHDISNALFILVQNQLVLLGLLLGPYDHQLPGPKHLIDKPWDAIWALVDALVVDHTRELDLDLFGPKMLWRQSRYRSHFIRGSRGSATFDDEFHTELDP</sequence>
<evidence type="ECO:0000256" key="1">
    <source>
        <dbReference type="SAM" id="MobiDB-lite"/>
    </source>
</evidence>
<reference evidence="3 4" key="1">
    <citation type="journal article" date="2015" name="BMC Genomics">
        <title>Insights from the genome of Ophiocordyceps polyrhachis-furcata to pathogenicity and host specificity in insect fungi.</title>
        <authorList>
            <person name="Wichadakul D."/>
            <person name="Kobmoo N."/>
            <person name="Ingsriswang S."/>
            <person name="Tangphatsornruang S."/>
            <person name="Chantasingh D."/>
            <person name="Luangsa-ard J.J."/>
            <person name="Eurwilaichitr L."/>
        </authorList>
    </citation>
    <scope>NUCLEOTIDE SEQUENCE [LARGE SCALE GENOMIC DNA]</scope>
    <source>
        <strain evidence="3 4">BCC 54312</strain>
    </source>
</reference>
<protein>
    <submittedName>
        <fullName evidence="3">Uncharacterized protein</fullName>
    </submittedName>
</protein>
<dbReference type="EMBL" id="LKCN02000022">
    <property type="protein sequence ID" value="RCI07977.1"/>
    <property type="molecule type" value="Genomic_DNA"/>
</dbReference>
<name>A0A367L0P8_9HYPO</name>
<gene>
    <name evidence="3" type="ORF">L249_7818</name>
</gene>
<proteinExistence type="predicted"/>
<comment type="caution">
    <text evidence="3">The sequence shown here is derived from an EMBL/GenBank/DDBJ whole genome shotgun (WGS) entry which is preliminary data.</text>
</comment>
<feature type="chain" id="PRO_5017025090" evidence="2">
    <location>
        <begin position="23"/>
        <end position="295"/>
    </location>
</feature>
<evidence type="ECO:0000313" key="3">
    <source>
        <dbReference type="EMBL" id="RCI07977.1"/>
    </source>
</evidence>
<evidence type="ECO:0000256" key="2">
    <source>
        <dbReference type="SAM" id="SignalP"/>
    </source>
</evidence>
<feature type="region of interest" description="Disordered" evidence="1">
    <location>
        <begin position="52"/>
        <end position="74"/>
    </location>
</feature>
<feature type="compositionally biased region" description="Low complexity" evidence="1">
    <location>
        <begin position="28"/>
        <end position="40"/>
    </location>
</feature>
<dbReference type="AlphaFoldDB" id="A0A367L0P8"/>
<keyword evidence="4" id="KW-1185">Reference proteome</keyword>
<keyword evidence="2" id="KW-0732">Signal</keyword>
<accession>A0A367L0P8</accession>
<dbReference type="Proteomes" id="UP000253664">
    <property type="component" value="Unassembled WGS sequence"/>
</dbReference>
<evidence type="ECO:0000313" key="4">
    <source>
        <dbReference type="Proteomes" id="UP000253664"/>
    </source>
</evidence>
<organism evidence="3 4">
    <name type="scientific">Ophiocordyceps polyrhachis-furcata BCC 54312</name>
    <dbReference type="NCBI Taxonomy" id="1330021"/>
    <lineage>
        <taxon>Eukaryota</taxon>
        <taxon>Fungi</taxon>
        <taxon>Dikarya</taxon>
        <taxon>Ascomycota</taxon>
        <taxon>Pezizomycotina</taxon>
        <taxon>Sordariomycetes</taxon>
        <taxon>Hypocreomycetidae</taxon>
        <taxon>Hypocreales</taxon>
        <taxon>Ophiocordycipitaceae</taxon>
        <taxon>Ophiocordyceps</taxon>
    </lineage>
</organism>
<feature type="region of interest" description="Disordered" evidence="1">
    <location>
        <begin position="28"/>
        <end position="47"/>
    </location>
</feature>
<feature type="signal peptide" evidence="2">
    <location>
        <begin position="1"/>
        <end position="22"/>
    </location>
</feature>